<keyword evidence="1" id="KW-0812">Transmembrane</keyword>
<evidence type="ECO:0000313" key="3">
    <source>
        <dbReference type="Proteomes" id="UP000184304"/>
    </source>
</evidence>
<protein>
    <submittedName>
        <fullName evidence="2">Uncharacterized protein</fullName>
    </submittedName>
</protein>
<evidence type="ECO:0000256" key="1">
    <source>
        <dbReference type="SAM" id="Phobius"/>
    </source>
</evidence>
<feature type="transmembrane region" description="Helical" evidence="1">
    <location>
        <begin position="14"/>
        <end position="32"/>
    </location>
</feature>
<name>A0A1L9MVJ8_ASPTC</name>
<keyword evidence="1" id="KW-1133">Transmembrane helix</keyword>
<dbReference type="AlphaFoldDB" id="A0A1L9MVJ8"/>
<evidence type="ECO:0000313" key="2">
    <source>
        <dbReference type="EMBL" id="OJI81069.1"/>
    </source>
</evidence>
<reference evidence="3" key="1">
    <citation type="journal article" date="2017" name="Genome Biol.">
        <title>Comparative genomics reveals high biological diversity and specific adaptations in the industrially and medically important fungal genus Aspergillus.</title>
        <authorList>
            <person name="de Vries R.P."/>
            <person name="Riley R."/>
            <person name="Wiebenga A."/>
            <person name="Aguilar-Osorio G."/>
            <person name="Amillis S."/>
            <person name="Uchima C.A."/>
            <person name="Anderluh G."/>
            <person name="Asadollahi M."/>
            <person name="Askin M."/>
            <person name="Barry K."/>
            <person name="Battaglia E."/>
            <person name="Bayram O."/>
            <person name="Benocci T."/>
            <person name="Braus-Stromeyer S.A."/>
            <person name="Caldana C."/>
            <person name="Canovas D."/>
            <person name="Cerqueira G.C."/>
            <person name="Chen F."/>
            <person name="Chen W."/>
            <person name="Choi C."/>
            <person name="Clum A."/>
            <person name="Dos Santos R.A."/>
            <person name="Damasio A.R."/>
            <person name="Diallinas G."/>
            <person name="Emri T."/>
            <person name="Fekete E."/>
            <person name="Flipphi M."/>
            <person name="Freyberg S."/>
            <person name="Gallo A."/>
            <person name="Gournas C."/>
            <person name="Habgood R."/>
            <person name="Hainaut M."/>
            <person name="Harispe M.L."/>
            <person name="Henrissat B."/>
            <person name="Hilden K.S."/>
            <person name="Hope R."/>
            <person name="Hossain A."/>
            <person name="Karabika E."/>
            <person name="Karaffa L."/>
            <person name="Karanyi Z."/>
            <person name="Krasevec N."/>
            <person name="Kuo A."/>
            <person name="Kusch H."/>
            <person name="LaButti K."/>
            <person name="Lagendijk E.L."/>
            <person name="Lapidus A."/>
            <person name="Levasseur A."/>
            <person name="Lindquist E."/>
            <person name="Lipzen A."/>
            <person name="Logrieco A.F."/>
            <person name="MacCabe A."/>
            <person name="Maekelae M.R."/>
            <person name="Malavazi I."/>
            <person name="Melin P."/>
            <person name="Meyer V."/>
            <person name="Mielnichuk N."/>
            <person name="Miskei M."/>
            <person name="Molnar A.P."/>
            <person name="Mule G."/>
            <person name="Ngan C.Y."/>
            <person name="Orejas M."/>
            <person name="Orosz E."/>
            <person name="Ouedraogo J.P."/>
            <person name="Overkamp K.M."/>
            <person name="Park H.-S."/>
            <person name="Perrone G."/>
            <person name="Piumi F."/>
            <person name="Punt P.J."/>
            <person name="Ram A.F."/>
            <person name="Ramon A."/>
            <person name="Rauscher S."/>
            <person name="Record E."/>
            <person name="Riano-Pachon D.M."/>
            <person name="Robert V."/>
            <person name="Roehrig J."/>
            <person name="Ruller R."/>
            <person name="Salamov A."/>
            <person name="Salih N.S."/>
            <person name="Samson R.A."/>
            <person name="Sandor E."/>
            <person name="Sanguinetti M."/>
            <person name="Schuetze T."/>
            <person name="Sepcic K."/>
            <person name="Shelest E."/>
            <person name="Sherlock G."/>
            <person name="Sophianopoulou V."/>
            <person name="Squina F.M."/>
            <person name="Sun H."/>
            <person name="Susca A."/>
            <person name="Todd R.B."/>
            <person name="Tsang A."/>
            <person name="Unkles S.E."/>
            <person name="van de Wiele N."/>
            <person name="van Rossen-Uffink D."/>
            <person name="Oliveira J.V."/>
            <person name="Vesth T.C."/>
            <person name="Visser J."/>
            <person name="Yu J.-H."/>
            <person name="Zhou M."/>
            <person name="Andersen M.R."/>
            <person name="Archer D.B."/>
            <person name="Baker S.E."/>
            <person name="Benoit I."/>
            <person name="Brakhage A.A."/>
            <person name="Braus G.H."/>
            <person name="Fischer R."/>
            <person name="Frisvad J.C."/>
            <person name="Goldman G.H."/>
            <person name="Houbraken J."/>
            <person name="Oakley B."/>
            <person name="Pocsi I."/>
            <person name="Scazzocchio C."/>
            <person name="Seiboth B."/>
            <person name="vanKuyk P.A."/>
            <person name="Wortman J."/>
            <person name="Dyer P.S."/>
            <person name="Grigoriev I.V."/>
        </authorList>
    </citation>
    <scope>NUCLEOTIDE SEQUENCE [LARGE SCALE GENOMIC DNA]</scope>
    <source>
        <strain evidence="3">CBS 134.48</strain>
    </source>
</reference>
<sequence length="69" mass="7876">MAGSTALVWRYHMMAWWVSTVMLFVSILPLRVYLGSMTIISQELCIGCSIVAIWSVYSVALQMFCYCSR</sequence>
<dbReference type="EMBL" id="KV878206">
    <property type="protein sequence ID" value="OJI81069.1"/>
    <property type="molecule type" value="Genomic_DNA"/>
</dbReference>
<dbReference type="VEuPathDB" id="FungiDB:ASPTUDRAFT_801037"/>
<feature type="transmembrane region" description="Helical" evidence="1">
    <location>
        <begin position="44"/>
        <end position="64"/>
    </location>
</feature>
<proteinExistence type="predicted"/>
<keyword evidence="1" id="KW-0472">Membrane</keyword>
<keyword evidence="3" id="KW-1185">Reference proteome</keyword>
<gene>
    <name evidence="2" type="ORF">ASPTUDRAFT_801037</name>
</gene>
<dbReference type="Proteomes" id="UP000184304">
    <property type="component" value="Unassembled WGS sequence"/>
</dbReference>
<organism evidence="2 3">
    <name type="scientific">Aspergillus tubingensis (strain CBS 134.48)</name>
    <dbReference type="NCBI Taxonomy" id="767770"/>
    <lineage>
        <taxon>Eukaryota</taxon>
        <taxon>Fungi</taxon>
        <taxon>Dikarya</taxon>
        <taxon>Ascomycota</taxon>
        <taxon>Pezizomycotina</taxon>
        <taxon>Eurotiomycetes</taxon>
        <taxon>Eurotiomycetidae</taxon>
        <taxon>Eurotiales</taxon>
        <taxon>Aspergillaceae</taxon>
        <taxon>Aspergillus</taxon>
        <taxon>Aspergillus subgen. Circumdati</taxon>
    </lineage>
</organism>
<accession>A0A1L9MVJ8</accession>